<gene>
    <name evidence="1" type="ORF">EV182_006851</name>
</gene>
<name>A0ACC1HPD0_9FUNG</name>
<dbReference type="Proteomes" id="UP001145114">
    <property type="component" value="Unassembled WGS sequence"/>
</dbReference>
<feature type="non-terminal residue" evidence="1">
    <location>
        <position position="1"/>
    </location>
</feature>
<comment type="caution">
    <text evidence="1">The sequence shown here is derived from an EMBL/GenBank/DDBJ whole genome shotgun (WGS) entry which is preliminary data.</text>
</comment>
<dbReference type="EMBL" id="JAMZIH010002963">
    <property type="protein sequence ID" value="KAJ1677112.1"/>
    <property type="molecule type" value="Genomic_DNA"/>
</dbReference>
<protein>
    <submittedName>
        <fullName evidence="1">Uncharacterized protein</fullName>
    </submittedName>
</protein>
<evidence type="ECO:0000313" key="2">
    <source>
        <dbReference type="Proteomes" id="UP001145114"/>
    </source>
</evidence>
<feature type="non-terminal residue" evidence="1">
    <location>
        <position position="181"/>
    </location>
</feature>
<accession>A0ACC1HPD0</accession>
<reference evidence="1" key="1">
    <citation type="submission" date="2022-06" db="EMBL/GenBank/DDBJ databases">
        <title>Phylogenomic reconstructions and comparative analyses of Kickxellomycotina fungi.</title>
        <authorList>
            <person name="Reynolds N.K."/>
            <person name="Stajich J.E."/>
            <person name="Barry K."/>
            <person name="Grigoriev I.V."/>
            <person name="Crous P."/>
            <person name="Smith M.E."/>
        </authorList>
    </citation>
    <scope>NUCLEOTIDE SEQUENCE</scope>
    <source>
        <strain evidence="1">RSA 2271</strain>
    </source>
</reference>
<organism evidence="1 2">
    <name type="scientific">Spiromyces aspiralis</name>
    <dbReference type="NCBI Taxonomy" id="68401"/>
    <lineage>
        <taxon>Eukaryota</taxon>
        <taxon>Fungi</taxon>
        <taxon>Fungi incertae sedis</taxon>
        <taxon>Zoopagomycota</taxon>
        <taxon>Kickxellomycotina</taxon>
        <taxon>Kickxellomycetes</taxon>
        <taxon>Kickxellales</taxon>
        <taxon>Kickxellaceae</taxon>
        <taxon>Spiromyces</taxon>
    </lineage>
</organism>
<proteinExistence type="predicted"/>
<sequence length="181" mass="19577">VDGKVKTWDIRKASSLVRCLDQHNSAQEADAETNQAHEGPVNGLTFTHDGATLVSAGNDQKICLWDARQGRNMLVNFGPRIRNQRQHAIQMAVASPDVGAGVGVGVLFFPNDDNRVLALDMRDGSTELYTGGGDSEVLIWRPARLERISELQEKASTPAASGLEPPRLSCADTANRRGFPA</sequence>
<evidence type="ECO:0000313" key="1">
    <source>
        <dbReference type="EMBL" id="KAJ1677112.1"/>
    </source>
</evidence>
<keyword evidence="2" id="KW-1185">Reference proteome</keyword>